<dbReference type="PATRIC" id="fig|700597.3.peg.3997"/>
<evidence type="ECO:0000313" key="2">
    <source>
        <dbReference type="Proteomes" id="UP000004217"/>
    </source>
</evidence>
<protein>
    <submittedName>
        <fullName evidence="1">Uncharacterized protein</fullName>
    </submittedName>
</protein>
<dbReference type="EMBL" id="AGBF01000073">
    <property type="protein sequence ID" value="EGX57933.1"/>
    <property type="molecule type" value="Genomic_DNA"/>
</dbReference>
<accession>G2GEZ2</accession>
<dbReference type="Proteomes" id="UP000004217">
    <property type="component" value="Unassembled WGS sequence"/>
</dbReference>
<dbReference type="RefSeq" id="WP_007497947.1">
    <property type="nucleotide sequence ID" value="NZ_AGBF01000073.1"/>
</dbReference>
<gene>
    <name evidence="1" type="ORF">SZN_20377</name>
</gene>
<reference evidence="1 2" key="1">
    <citation type="submission" date="2011-08" db="EMBL/GenBank/DDBJ databases">
        <authorList>
            <person name="Lin Y."/>
            <person name="Hao X."/>
            <person name="Johnstone L."/>
            <person name="Miller S.J."/>
            <person name="Wei G."/>
            <person name="Rensing C."/>
        </authorList>
    </citation>
    <scope>NUCLEOTIDE SEQUENCE [LARGE SCALE GENOMIC DNA]</scope>
    <source>
        <strain evidence="1 2">K42</strain>
    </source>
</reference>
<organism evidence="1 2">
    <name type="scientific">Streptomyces zinciresistens K42</name>
    <dbReference type="NCBI Taxonomy" id="700597"/>
    <lineage>
        <taxon>Bacteria</taxon>
        <taxon>Bacillati</taxon>
        <taxon>Actinomycetota</taxon>
        <taxon>Actinomycetes</taxon>
        <taxon>Kitasatosporales</taxon>
        <taxon>Streptomycetaceae</taxon>
        <taxon>Streptomyces</taxon>
    </lineage>
</organism>
<evidence type="ECO:0000313" key="1">
    <source>
        <dbReference type="EMBL" id="EGX57933.1"/>
    </source>
</evidence>
<keyword evidence="2" id="KW-1185">Reference proteome</keyword>
<comment type="caution">
    <text evidence="1">The sequence shown here is derived from an EMBL/GenBank/DDBJ whole genome shotgun (WGS) entry which is preliminary data.</text>
</comment>
<sequence length="200" mass="21923">MTDTAPTPAPLPACPAPLRFWDRDRLAAVHGPQVWHRWGGRWVNYLFAEDTRPFTDRTARGRLWYPQEPDAVRFIPSTPATDHALPGAPVTAGDVDGLVLAPGRSAVPYVLLPQGHREGVHHFAPAHETARRLAEREGLDASGRRPSVSLQGLRASLLAILDGEEQATVSFHRPAGRVYARRASVLGTMTYVWVLSEDGA</sequence>
<name>G2GEZ2_9ACTN</name>
<dbReference type="AlphaFoldDB" id="G2GEZ2"/>
<dbReference type="OrthoDB" id="4119515at2"/>
<proteinExistence type="predicted"/>